<evidence type="ECO:0000313" key="1">
    <source>
        <dbReference type="EMBL" id="KAK8132260.1"/>
    </source>
</evidence>
<proteinExistence type="predicted"/>
<name>A0AAW0RBG3_9PEZI</name>
<sequence>MAPNLEDTPQQKRIYLTIMKHNLSRLAGIAVKHWDKIAAELVMSVTTVNRQPFSAGKKAYFDAINGVKFSPDLIKRHWSSKHTTLKDEADMDDLKYHALRSQPHLK</sequence>
<dbReference type="EMBL" id="JAQQWP010000001">
    <property type="protein sequence ID" value="KAK8132260.1"/>
    <property type="molecule type" value="Genomic_DNA"/>
</dbReference>
<evidence type="ECO:0008006" key="3">
    <source>
        <dbReference type="Google" id="ProtNLM"/>
    </source>
</evidence>
<dbReference type="AlphaFoldDB" id="A0AAW0RBG3"/>
<protein>
    <recommendedName>
        <fullName evidence="3">Transposase</fullName>
    </recommendedName>
</protein>
<evidence type="ECO:0000313" key="2">
    <source>
        <dbReference type="Proteomes" id="UP001392437"/>
    </source>
</evidence>
<gene>
    <name evidence="1" type="ORF">PG999_000433</name>
</gene>
<accession>A0AAW0RBG3</accession>
<comment type="caution">
    <text evidence="1">The sequence shown here is derived from an EMBL/GenBank/DDBJ whole genome shotgun (WGS) entry which is preliminary data.</text>
</comment>
<organism evidence="1 2">
    <name type="scientific">Apiospora kogelbergensis</name>
    <dbReference type="NCBI Taxonomy" id="1337665"/>
    <lineage>
        <taxon>Eukaryota</taxon>
        <taxon>Fungi</taxon>
        <taxon>Dikarya</taxon>
        <taxon>Ascomycota</taxon>
        <taxon>Pezizomycotina</taxon>
        <taxon>Sordariomycetes</taxon>
        <taxon>Xylariomycetidae</taxon>
        <taxon>Amphisphaeriales</taxon>
        <taxon>Apiosporaceae</taxon>
        <taxon>Apiospora</taxon>
    </lineage>
</organism>
<dbReference type="Proteomes" id="UP001392437">
    <property type="component" value="Unassembled WGS sequence"/>
</dbReference>
<reference evidence="1 2" key="1">
    <citation type="submission" date="2023-01" db="EMBL/GenBank/DDBJ databases">
        <title>Analysis of 21 Apiospora genomes using comparative genomics revels a genus with tremendous synthesis potential of carbohydrate active enzymes and secondary metabolites.</title>
        <authorList>
            <person name="Sorensen T."/>
        </authorList>
    </citation>
    <scope>NUCLEOTIDE SEQUENCE [LARGE SCALE GENOMIC DNA]</scope>
    <source>
        <strain evidence="1 2">CBS 117206</strain>
    </source>
</reference>
<keyword evidence="2" id="KW-1185">Reference proteome</keyword>